<dbReference type="Proteomes" id="UP000254640">
    <property type="component" value="Unassembled WGS sequence"/>
</dbReference>
<name>A0A379AGA3_ENTAG</name>
<organism evidence="1 2">
    <name type="scientific">Enterobacter agglomerans</name>
    <name type="common">Erwinia herbicola</name>
    <name type="synonym">Pantoea agglomerans</name>
    <dbReference type="NCBI Taxonomy" id="549"/>
    <lineage>
        <taxon>Bacteria</taxon>
        <taxon>Pseudomonadati</taxon>
        <taxon>Pseudomonadota</taxon>
        <taxon>Gammaproteobacteria</taxon>
        <taxon>Enterobacterales</taxon>
        <taxon>Erwiniaceae</taxon>
        <taxon>Pantoea</taxon>
        <taxon>Pantoea agglomerans group</taxon>
    </lineage>
</organism>
<evidence type="ECO:0000313" key="1">
    <source>
        <dbReference type="EMBL" id="SUB16867.1"/>
    </source>
</evidence>
<keyword evidence="2" id="KW-1185">Reference proteome</keyword>
<dbReference type="EMBL" id="UGSO01000001">
    <property type="protein sequence ID" value="SUB16867.1"/>
    <property type="molecule type" value="Genomic_DNA"/>
</dbReference>
<gene>
    <name evidence="1" type="ORF">NCTC9381_02783</name>
</gene>
<proteinExistence type="predicted"/>
<accession>A0A379AGA3</accession>
<reference evidence="1 2" key="1">
    <citation type="submission" date="2018-06" db="EMBL/GenBank/DDBJ databases">
        <authorList>
            <consortium name="Pathogen Informatics"/>
            <person name="Doyle S."/>
        </authorList>
    </citation>
    <scope>NUCLEOTIDE SEQUENCE [LARGE SCALE GENOMIC DNA]</scope>
    <source>
        <strain evidence="1 2">NCTC9381</strain>
    </source>
</reference>
<protein>
    <submittedName>
        <fullName evidence="1">Uncharacterized protein</fullName>
    </submittedName>
</protein>
<sequence>MRGKKLLVSKTRFTARNSLCCCGRYCIQKKPRLSLGMLTRLNGEVRSGVECNIRYAFRKG</sequence>
<evidence type="ECO:0000313" key="2">
    <source>
        <dbReference type="Proteomes" id="UP000254640"/>
    </source>
</evidence>
<dbReference type="AlphaFoldDB" id="A0A379AGA3"/>